<keyword evidence="3" id="KW-1185">Reference proteome</keyword>
<accession>A0A2N5Y2V4</accession>
<feature type="signal peptide" evidence="1">
    <location>
        <begin position="1"/>
        <end position="25"/>
    </location>
</feature>
<gene>
    <name evidence="2" type="ORF">CWI75_09085</name>
</gene>
<name>A0A2N5Y2V4_9GAMM</name>
<protein>
    <submittedName>
        <fullName evidence="2">Uncharacterized protein</fullName>
    </submittedName>
</protein>
<evidence type="ECO:0000313" key="2">
    <source>
        <dbReference type="EMBL" id="PLW82720.1"/>
    </source>
</evidence>
<dbReference type="PROSITE" id="PS51257">
    <property type="entry name" value="PROKAR_LIPOPROTEIN"/>
    <property type="match status" value="1"/>
</dbReference>
<evidence type="ECO:0000313" key="3">
    <source>
        <dbReference type="Proteomes" id="UP000234845"/>
    </source>
</evidence>
<dbReference type="Proteomes" id="UP000234845">
    <property type="component" value="Unassembled WGS sequence"/>
</dbReference>
<dbReference type="AlphaFoldDB" id="A0A2N5Y2V4"/>
<organism evidence="2 3">
    <name type="scientific">Kineobactrum sediminis</name>
    <dbReference type="NCBI Taxonomy" id="1905677"/>
    <lineage>
        <taxon>Bacteria</taxon>
        <taxon>Pseudomonadati</taxon>
        <taxon>Pseudomonadota</taxon>
        <taxon>Gammaproteobacteria</taxon>
        <taxon>Cellvibrionales</taxon>
        <taxon>Halieaceae</taxon>
        <taxon>Kineobactrum</taxon>
    </lineage>
</organism>
<reference evidence="3" key="1">
    <citation type="submission" date="2017-11" db="EMBL/GenBank/DDBJ databases">
        <title>The draft genome sequence of Chromatocurvus sp. F02.</title>
        <authorList>
            <person name="Du Z.-J."/>
            <person name="Chang Y.-Q."/>
        </authorList>
    </citation>
    <scope>NUCLEOTIDE SEQUENCE [LARGE SCALE GENOMIC DNA]</scope>
    <source>
        <strain evidence="3">F02</strain>
    </source>
</reference>
<dbReference type="EMBL" id="PKLZ01000007">
    <property type="protein sequence ID" value="PLW82720.1"/>
    <property type="molecule type" value="Genomic_DNA"/>
</dbReference>
<dbReference type="RefSeq" id="WP_101521188.1">
    <property type="nucleotide sequence ID" value="NZ_PKLZ01000007.1"/>
</dbReference>
<comment type="caution">
    <text evidence="2">The sequence shown here is derived from an EMBL/GenBank/DDBJ whole genome shotgun (WGS) entry which is preliminary data.</text>
</comment>
<proteinExistence type="predicted"/>
<evidence type="ECO:0000256" key="1">
    <source>
        <dbReference type="SAM" id="SignalP"/>
    </source>
</evidence>
<feature type="chain" id="PRO_5014691645" evidence="1">
    <location>
        <begin position="26"/>
        <end position="378"/>
    </location>
</feature>
<dbReference type="OrthoDB" id="5487683at2"/>
<keyword evidence="1" id="KW-0732">Signal</keyword>
<sequence>MHYRNALTGLLLAVLLAACSAPQTVAPLAFDASAWPARVGAVDLQRLAQAPAETLDIALVSFDAGIPERSAGLSRQGIFPDIRQAEARFIPVRLRQVLQKSNAWGVVRVLPEPQLAPELQIEGRIVHSDGRYLVVHVKVLDASGRAWLDAVYADESSAADYPVAMDTDPFIDLYRQLANDLLATFRGLSSEEVLRIRRLALLRQASALAPQAFGRFLQRDENGNYQLQGLPAEGDPMLARVQRIRNQEHLFIDTVDEQYVDLFQAMQPTYNLWRQYGREQALYRADYQRRLAQRDSAGARGSYAAMEQSYNAYRWSKIQQQDLEELARGFNNEVQPTVLDVSGSVVRLSGSLESQYDEWRRLLQAIFALESGLPGTPP</sequence>